<dbReference type="Proteomes" id="UP000248899">
    <property type="component" value="Unassembled WGS sequence"/>
</dbReference>
<evidence type="ECO:0000259" key="3">
    <source>
        <dbReference type="Pfam" id="PF10106"/>
    </source>
</evidence>
<organism evidence="5 6">
    <name type="scientific">Burkholderia cepacia</name>
    <name type="common">Pseudomonas cepacia</name>
    <dbReference type="NCBI Taxonomy" id="292"/>
    <lineage>
        <taxon>Bacteria</taxon>
        <taxon>Pseudomonadati</taxon>
        <taxon>Pseudomonadota</taxon>
        <taxon>Betaproteobacteria</taxon>
        <taxon>Burkholderiales</taxon>
        <taxon>Burkholderiaceae</taxon>
        <taxon>Burkholderia</taxon>
        <taxon>Burkholderia cepacia complex</taxon>
    </lineage>
</organism>
<dbReference type="EMBL" id="QLUZ01000006">
    <property type="protein sequence ID" value="RAQ11178.1"/>
    <property type="molecule type" value="Genomic_DNA"/>
</dbReference>
<accession>A0AAQ0JKE8</accession>
<feature type="domain" description="DUF2345" evidence="3">
    <location>
        <begin position="752"/>
        <end position="909"/>
    </location>
</feature>
<dbReference type="Gene3D" id="3.55.50.10">
    <property type="entry name" value="Baseplate protein-like domains"/>
    <property type="match status" value="1"/>
</dbReference>
<evidence type="ECO:0000256" key="1">
    <source>
        <dbReference type="SAM" id="MobiDB-lite"/>
    </source>
</evidence>
<dbReference type="InterPro" id="IPR006533">
    <property type="entry name" value="T6SS_Vgr_RhsGE"/>
</dbReference>
<dbReference type="Pfam" id="PF10106">
    <property type="entry name" value="DUF2345"/>
    <property type="match status" value="1"/>
</dbReference>
<evidence type="ECO:0000259" key="2">
    <source>
        <dbReference type="Pfam" id="PF04717"/>
    </source>
</evidence>
<evidence type="ECO:0000313" key="5">
    <source>
        <dbReference type="EMBL" id="RAQ11178.1"/>
    </source>
</evidence>
<dbReference type="Gene3D" id="4.10.220.110">
    <property type="match status" value="1"/>
</dbReference>
<protein>
    <submittedName>
        <fullName evidence="5">Type VI secretion system tip protein VgrG</fullName>
    </submittedName>
</protein>
<reference evidence="5 6" key="1">
    <citation type="submission" date="2018-06" db="EMBL/GenBank/DDBJ databases">
        <title>Towards the identification of Burkholderia cepacia strain which caused fatal septicemia.</title>
        <authorList>
            <person name="Bui L.A.T."/>
            <person name="Zakharova I.B."/>
            <person name="Shpak I.M."/>
            <person name="Teteryatnikova N."/>
            <person name="Ustinov D.V."/>
            <person name="Kuzyutina Y.A."/>
            <person name="Nguyen H.N."/>
            <person name="Antonov A.S."/>
            <person name="Avdyusheva E.F."/>
            <person name="Victorov D.V."/>
        </authorList>
    </citation>
    <scope>NUCLEOTIDE SEQUENCE [LARGE SCALE GENOMIC DNA]</scope>
    <source>
        <strain evidence="5 6">PT02</strain>
    </source>
</reference>
<dbReference type="AlphaFoldDB" id="A0AAQ0JKE8"/>
<proteinExistence type="predicted"/>
<dbReference type="InterPro" id="IPR006531">
    <property type="entry name" value="Gp5/Vgr_OB"/>
</dbReference>
<dbReference type="SUPFAM" id="SSF69255">
    <property type="entry name" value="gp5 N-terminal domain-like"/>
    <property type="match status" value="1"/>
</dbReference>
<dbReference type="InterPro" id="IPR037026">
    <property type="entry name" value="Vgr_OB-fold_dom_sf"/>
</dbReference>
<dbReference type="InterPro" id="IPR018769">
    <property type="entry name" value="VgrG2_DUF2345"/>
</dbReference>
<comment type="caution">
    <text evidence="5">The sequence shown here is derived from an EMBL/GenBank/DDBJ whole genome shotgun (WGS) entry which is preliminary data.</text>
</comment>
<evidence type="ECO:0000259" key="4">
    <source>
        <dbReference type="Pfam" id="PF13296"/>
    </source>
</evidence>
<name>A0AAQ0JKE8_BURCE</name>
<dbReference type="Pfam" id="PF05954">
    <property type="entry name" value="Phage_GPD"/>
    <property type="match status" value="1"/>
</dbReference>
<dbReference type="InterPro" id="IPR028244">
    <property type="entry name" value="T6SS_Rhs_Vgr_dom"/>
</dbReference>
<dbReference type="RefSeq" id="WP_111939741.1">
    <property type="nucleotide sequence ID" value="NZ_QLUZ01000006.1"/>
</dbReference>
<feature type="region of interest" description="Disordered" evidence="1">
    <location>
        <begin position="471"/>
        <end position="498"/>
    </location>
</feature>
<dbReference type="Pfam" id="PF04717">
    <property type="entry name" value="Phage_base_V"/>
    <property type="match status" value="1"/>
</dbReference>
<dbReference type="SUPFAM" id="SSF69279">
    <property type="entry name" value="Phage tail proteins"/>
    <property type="match status" value="2"/>
</dbReference>
<dbReference type="NCBIfam" id="TIGR01646">
    <property type="entry name" value="vgr_GE"/>
    <property type="match status" value="1"/>
</dbReference>
<sequence>MSTQSDLIQAFFRGWSQHDRFLWLTTPLGADKLVAERLHGWESLDRGGFRFQVTALTERPDVPLDKLIGAAILIEWQAADGQGARRPFHGHVMAAELVGYNGGLARVRLVVEPWLALLQQRVDSYNFVNASVIEISEQVFSHYARGAVAPAWRWSLADPARYASRSLTAQAGESDFAFLERLWAEEGIFYWFEHEGDAQSTNLGKHTLVLADTNQRFDPAEPEVVGFHQTSDGDPRGGIRQFLHARRWRIGSVARASWDHRSLSTRPSGVRANGAVVPGEDRDVAGPYAFQTTAIGEQRAQQQLDAQRVAALQAEGSGTRRDLRPGLHFAMSQHPSLDASRTFVCLRVEHDARANVGADVHGAIAQRLGEIPSAPDAAPGEAVGYGSAQALHAVFDATTHAGGALVDGNEVYRNRFAALPFDQAYRPLASNGHGARVHPVAVMPGAQTTVVVGAGDPVHTERDHRIRIQHHAQRGQNSASREAHPRAANAPADRGAGTWTRMVTPVGGDNWGGVSVPRVGQEVWTEWLEGQPDRPVAVAALYNGQGNANAQHNAFAGGPSGSTANAAAWFAGNDHAAVLTGFKTQDMSASQTGAGGSRQFMLDDTAGQSSARLYTTDHDSGLTLGHIKQVQDNRRLADRGYGAELSTQAAGALRAGAGLLISTAPGVNQMDASAASQVLAQQREMLQGLADFARKQGAEPGVSTAQPGVASAGASAGASAASPLAAIEGLQQSQVSIGATREGNGAGGAGGGGAVAWQHPHLVAHGEAGVVAMTARSHVWASGTQTALSAGRDVQVTVHGKSSIVAKEGIALYTHGTSGGSRPVPAVGIALHAATGAVTVQAQNAGTLDANAQRAVTVSSAQASVALQSPKRLLLTAANAFLKMEGNDIVIGAPGKATFHAAQHTLAGPRSANVQLPSMNKPACVECMRDLAHRHEAVATRG</sequence>
<dbReference type="Pfam" id="PF13296">
    <property type="entry name" value="T6SS_Vgr"/>
    <property type="match status" value="1"/>
</dbReference>
<feature type="domain" description="Putative type VI secretion system Rhs element associated Vgr" evidence="4">
    <location>
        <begin position="594"/>
        <end position="693"/>
    </location>
</feature>
<dbReference type="Gene3D" id="2.30.110.50">
    <property type="match status" value="1"/>
</dbReference>
<dbReference type="Gene3D" id="2.40.50.230">
    <property type="entry name" value="Gp5 N-terminal domain"/>
    <property type="match status" value="1"/>
</dbReference>
<gene>
    <name evidence="5" type="ORF">DPR02_13590</name>
</gene>
<feature type="domain" description="Gp5/Type VI secretion system Vgr protein OB-fold" evidence="2">
    <location>
        <begin position="496"/>
        <end position="542"/>
    </location>
</feature>
<evidence type="ECO:0000313" key="6">
    <source>
        <dbReference type="Proteomes" id="UP000248899"/>
    </source>
</evidence>